<evidence type="ECO:0000313" key="2">
    <source>
        <dbReference type="Proteomes" id="UP001062846"/>
    </source>
</evidence>
<keyword evidence="2" id="KW-1185">Reference proteome</keyword>
<organism evidence="1 2">
    <name type="scientific">Rhododendron molle</name>
    <name type="common">Chinese azalea</name>
    <name type="synonym">Azalea mollis</name>
    <dbReference type="NCBI Taxonomy" id="49168"/>
    <lineage>
        <taxon>Eukaryota</taxon>
        <taxon>Viridiplantae</taxon>
        <taxon>Streptophyta</taxon>
        <taxon>Embryophyta</taxon>
        <taxon>Tracheophyta</taxon>
        <taxon>Spermatophyta</taxon>
        <taxon>Magnoliopsida</taxon>
        <taxon>eudicotyledons</taxon>
        <taxon>Gunneridae</taxon>
        <taxon>Pentapetalae</taxon>
        <taxon>asterids</taxon>
        <taxon>Ericales</taxon>
        <taxon>Ericaceae</taxon>
        <taxon>Ericoideae</taxon>
        <taxon>Rhodoreae</taxon>
        <taxon>Rhododendron</taxon>
    </lineage>
</organism>
<reference evidence="1" key="1">
    <citation type="submission" date="2022-02" db="EMBL/GenBank/DDBJ databases">
        <title>Plant Genome Project.</title>
        <authorList>
            <person name="Zhang R.-G."/>
        </authorList>
    </citation>
    <scope>NUCLEOTIDE SEQUENCE</scope>
    <source>
        <strain evidence="1">AT1</strain>
    </source>
</reference>
<gene>
    <name evidence="1" type="ORF">RHMOL_Rhmol06G0259200</name>
</gene>
<evidence type="ECO:0000313" key="1">
    <source>
        <dbReference type="EMBL" id="KAI8552343.1"/>
    </source>
</evidence>
<proteinExistence type="predicted"/>
<name>A0ACC0NID2_RHOML</name>
<dbReference type="Proteomes" id="UP001062846">
    <property type="component" value="Chromosome 6"/>
</dbReference>
<sequence length="179" mass="19086">MNIEEGKERGVTSGNSPQPGVANYPLQSVIGFHQPISPSAPPLPPQFYAHGDQASQTAPPLPPQSYAHGYQAGQAAPPVPPQFYAHGYQAGQGYPVSEGIPTEKVYVPLPCCGIGIGWLLFILGFFLGVIPWYVGAIMLLCVEDYDKREKLGFIACAIIGVIATILIVVAVAIFHLNSN</sequence>
<protein>
    <submittedName>
        <fullName evidence="1">Uncharacterized protein</fullName>
    </submittedName>
</protein>
<comment type="caution">
    <text evidence="1">The sequence shown here is derived from an EMBL/GenBank/DDBJ whole genome shotgun (WGS) entry which is preliminary data.</text>
</comment>
<dbReference type="EMBL" id="CM046393">
    <property type="protein sequence ID" value="KAI8552343.1"/>
    <property type="molecule type" value="Genomic_DNA"/>
</dbReference>
<accession>A0ACC0NID2</accession>